<evidence type="ECO:0000256" key="9">
    <source>
        <dbReference type="ARBA" id="ARBA00022989"/>
    </source>
</evidence>
<dbReference type="OrthoDB" id="2375888at2"/>
<evidence type="ECO:0000256" key="10">
    <source>
        <dbReference type="ARBA" id="ARBA00023002"/>
    </source>
</evidence>
<evidence type="ECO:0000256" key="14">
    <source>
        <dbReference type="ARBA" id="ARBA00030211"/>
    </source>
</evidence>
<evidence type="ECO:0000256" key="6">
    <source>
        <dbReference type="ARBA" id="ARBA00022475"/>
    </source>
</evidence>
<dbReference type="EMBL" id="BGOW01000001">
    <property type="protein sequence ID" value="GBL44357.1"/>
    <property type="molecule type" value="Genomic_DNA"/>
</dbReference>
<comment type="caution">
    <text evidence="18">The sequence shown here is derived from an EMBL/GenBank/DDBJ whole genome shotgun (WGS) entry which is preliminary data.</text>
</comment>
<dbReference type="PANTHER" id="PTHR36835:SF1">
    <property type="entry name" value="CYTOCHROME BO(3) UBIQUINOL OXIDASE SUBUNIT 4"/>
    <property type="match status" value="1"/>
</dbReference>
<keyword evidence="19" id="KW-1185">Reference proteome</keyword>
<organism evidence="18 19">
    <name type="scientific">Sulfuriferula multivorans</name>
    <dbReference type="NCBI Taxonomy" id="1559896"/>
    <lineage>
        <taxon>Bacteria</taxon>
        <taxon>Pseudomonadati</taxon>
        <taxon>Pseudomonadota</taxon>
        <taxon>Betaproteobacteria</taxon>
        <taxon>Nitrosomonadales</taxon>
        <taxon>Sulfuricellaceae</taxon>
        <taxon>Sulfuriferula</taxon>
    </lineage>
</organism>
<feature type="transmembrane region" description="Helical" evidence="17">
    <location>
        <begin position="20"/>
        <end position="41"/>
    </location>
</feature>
<comment type="subunit">
    <text evidence="3">Heterooctamer of two A chains, two B chains, two C chains and two D chains.</text>
</comment>
<evidence type="ECO:0000256" key="8">
    <source>
        <dbReference type="ARBA" id="ARBA00022982"/>
    </source>
</evidence>
<proteinExistence type="inferred from homology"/>
<dbReference type="GO" id="GO:0015078">
    <property type="term" value="F:proton transmembrane transporter activity"/>
    <property type="evidence" value="ECO:0007669"/>
    <property type="project" value="TreeGrafter"/>
</dbReference>
<evidence type="ECO:0000256" key="17">
    <source>
        <dbReference type="SAM" id="Phobius"/>
    </source>
</evidence>
<keyword evidence="5" id="KW-0813">Transport</keyword>
<comment type="similarity">
    <text evidence="2">Belongs to the cytochrome c oxidase bacterial subunit 4 family.</text>
</comment>
<dbReference type="GO" id="GO:0019646">
    <property type="term" value="P:aerobic electron transport chain"/>
    <property type="evidence" value="ECO:0007669"/>
    <property type="project" value="TreeGrafter"/>
</dbReference>
<name>A0A401J9Q8_9PROT</name>
<protein>
    <recommendedName>
        <fullName evidence="4">Cytochrome bo(3) ubiquinol oxidase subunit 4</fullName>
    </recommendedName>
    <alternativeName>
        <fullName evidence="16">Cytochrome o ubiquinol oxidase subunit 4</fullName>
    </alternativeName>
    <alternativeName>
        <fullName evidence="13">Oxidase bo(3) subunit 4</fullName>
    </alternativeName>
    <alternativeName>
        <fullName evidence="14">Ubiquinol oxidase polypeptide IV</fullName>
    </alternativeName>
    <alternativeName>
        <fullName evidence="15">Ubiquinol oxidase subunit 4</fullName>
    </alternativeName>
</protein>
<dbReference type="InterPro" id="IPR050968">
    <property type="entry name" value="Cytochrome_c_oxidase_bac_sub4"/>
</dbReference>
<evidence type="ECO:0000256" key="3">
    <source>
        <dbReference type="ARBA" id="ARBA00011700"/>
    </source>
</evidence>
<evidence type="ECO:0000256" key="2">
    <source>
        <dbReference type="ARBA" id="ARBA00008079"/>
    </source>
</evidence>
<dbReference type="InterPro" id="IPR005171">
    <property type="entry name" value="Cyt_c_oxidase_su4_prok"/>
</dbReference>
<keyword evidence="6" id="KW-1003">Cell membrane</keyword>
<keyword evidence="10" id="KW-0560">Oxidoreductase</keyword>
<dbReference type="AlphaFoldDB" id="A0A401J9Q8"/>
<dbReference type="RefSeq" id="WP_124703196.1">
    <property type="nucleotide sequence ID" value="NZ_BGOW01000001.1"/>
</dbReference>
<comment type="function">
    <text evidence="12">Cytochrome bo(3) ubiquinol terminal oxidase is the component of the aerobic respiratory chain of E.coli that predominates when cells are grown at high aeration. Has proton pump activity across the membrane in addition to electron transfer, pumping 2 protons/electron.</text>
</comment>
<keyword evidence="11 17" id="KW-0472">Membrane</keyword>
<feature type="transmembrane region" description="Helical" evidence="17">
    <location>
        <begin position="81"/>
        <end position="103"/>
    </location>
</feature>
<evidence type="ECO:0000256" key="15">
    <source>
        <dbReference type="ARBA" id="ARBA00031887"/>
    </source>
</evidence>
<evidence type="ECO:0000256" key="1">
    <source>
        <dbReference type="ARBA" id="ARBA00004651"/>
    </source>
</evidence>
<evidence type="ECO:0000256" key="16">
    <source>
        <dbReference type="ARBA" id="ARBA00032185"/>
    </source>
</evidence>
<dbReference type="PANTHER" id="PTHR36835">
    <property type="entry name" value="CYTOCHROME BO(3) UBIQUINOL OXIDASE SUBUNIT 4"/>
    <property type="match status" value="1"/>
</dbReference>
<comment type="subcellular location">
    <subcellularLocation>
        <location evidence="1">Cell membrane</location>
        <topology evidence="1">Multi-pass membrane protein</topology>
    </subcellularLocation>
</comment>
<reference evidence="18 19" key="1">
    <citation type="journal article" date="2019" name="Front. Microbiol.">
        <title>Genomes of Neutrophilic Sulfur-Oxidizing Chemolithoautotrophs Representing 9 Proteobacterial Species From 8 Genera.</title>
        <authorList>
            <person name="Watanabe T."/>
            <person name="Kojima H."/>
            <person name="Umezawa K."/>
            <person name="Hori C."/>
            <person name="Takasuka T.E."/>
            <person name="Kato Y."/>
            <person name="Fukui M."/>
        </authorList>
    </citation>
    <scope>NUCLEOTIDE SEQUENCE [LARGE SCALE GENOMIC DNA]</scope>
    <source>
        <strain evidence="18 19">TTN</strain>
    </source>
</reference>
<evidence type="ECO:0000256" key="5">
    <source>
        <dbReference type="ARBA" id="ARBA00022448"/>
    </source>
</evidence>
<evidence type="ECO:0000256" key="12">
    <source>
        <dbReference type="ARBA" id="ARBA00025694"/>
    </source>
</evidence>
<keyword evidence="7 17" id="KW-0812">Transmembrane</keyword>
<accession>A0A401J9Q8</accession>
<dbReference type="GO" id="GO:0015990">
    <property type="term" value="P:electron transport coupled proton transport"/>
    <property type="evidence" value="ECO:0007669"/>
    <property type="project" value="InterPro"/>
</dbReference>
<dbReference type="Pfam" id="PF03626">
    <property type="entry name" value="COX4_pro"/>
    <property type="match status" value="1"/>
</dbReference>
<dbReference type="GO" id="GO:0009486">
    <property type="term" value="F:cytochrome bo3 ubiquinol oxidase activity"/>
    <property type="evidence" value="ECO:0007669"/>
    <property type="project" value="InterPro"/>
</dbReference>
<dbReference type="Proteomes" id="UP000286806">
    <property type="component" value="Unassembled WGS sequence"/>
</dbReference>
<keyword evidence="9 17" id="KW-1133">Transmembrane helix</keyword>
<gene>
    <name evidence="18" type="ORF">SFMTTN_0152</name>
</gene>
<evidence type="ECO:0000256" key="7">
    <source>
        <dbReference type="ARBA" id="ARBA00022692"/>
    </source>
</evidence>
<evidence type="ECO:0000256" key="11">
    <source>
        <dbReference type="ARBA" id="ARBA00023136"/>
    </source>
</evidence>
<evidence type="ECO:0000313" key="18">
    <source>
        <dbReference type="EMBL" id="GBL44357.1"/>
    </source>
</evidence>
<dbReference type="GO" id="GO:0009319">
    <property type="term" value="C:cytochrome o ubiquinol oxidase complex"/>
    <property type="evidence" value="ECO:0007669"/>
    <property type="project" value="TreeGrafter"/>
</dbReference>
<feature type="transmembrane region" description="Helical" evidence="17">
    <location>
        <begin position="48"/>
        <end position="69"/>
    </location>
</feature>
<evidence type="ECO:0000313" key="19">
    <source>
        <dbReference type="Proteomes" id="UP000286806"/>
    </source>
</evidence>
<sequence>MAHESIDLPGVSHARLRTYVVGFALSIVLTIIPFGLVVFGLDRFPHTAILTVIALAAIVQIVVQLHYFLHLDRTSDQSWNLLAIVFTVLIIAIMLLGTLWIMFDLHARMM</sequence>
<keyword evidence="8" id="KW-0249">Electron transport</keyword>
<evidence type="ECO:0000256" key="4">
    <source>
        <dbReference type="ARBA" id="ARBA00014689"/>
    </source>
</evidence>
<evidence type="ECO:0000256" key="13">
    <source>
        <dbReference type="ARBA" id="ARBA00030071"/>
    </source>
</evidence>
<dbReference type="InterPro" id="IPR014210">
    <property type="entry name" value="Cyt_o_ubiqinol_oxidase_su4"/>
</dbReference>
<dbReference type="NCBIfam" id="TIGR02847">
    <property type="entry name" value="CyoD"/>
    <property type="match status" value="1"/>
</dbReference>
<dbReference type="GO" id="GO:0005886">
    <property type="term" value="C:plasma membrane"/>
    <property type="evidence" value="ECO:0007669"/>
    <property type="project" value="UniProtKB-SubCell"/>
</dbReference>